<proteinExistence type="predicted"/>
<organism evidence="3 4">
    <name type="scientific">Acinetobacter modestus</name>
    <dbReference type="NCBI Taxonomy" id="1776740"/>
    <lineage>
        <taxon>Bacteria</taxon>
        <taxon>Pseudomonadati</taxon>
        <taxon>Pseudomonadota</taxon>
        <taxon>Gammaproteobacteria</taxon>
        <taxon>Moraxellales</taxon>
        <taxon>Moraxellaceae</taxon>
        <taxon>Acinetobacter</taxon>
    </lineage>
</organism>
<evidence type="ECO:0000259" key="2">
    <source>
        <dbReference type="Pfam" id="PF09835"/>
    </source>
</evidence>
<keyword evidence="1" id="KW-0812">Transmembrane</keyword>
<protein>
    <recommendedName>
        <fullName evidence="2">DUF2062 domain-containing protein</fullName>
    </recommendedName>
</protein>
<feature type="transmembrane region" description="Helical" evidence="1">
    <location>
        <begin position="76"/>
        <end position="98"/>
    </location>
</feature>
<name>A0ABP2TV65_9GAMM</name>
<keyword evidence="1" id="KW-1133">Transmembrane helix</keyword>
<gene>
    <name evidence="3" type="ORF">F992_02883</name>
</gene>
<dbReference type="PANTHER" id="PTHR40547">
    <property type="entry name" value="SLL0298 PROTEIN"/>
    <property type="match status" value="1"/>
</dbReference>
<reference evidence="4" key="1">
    <citation type="submission" date="2013-02" db="EMBL/GenBank/DDBJ databases">
        <title>The Genome Sequence of Acinetobacter sp. NIPH 236.</title>
        <authorList>
            <consortium name="The Broad Institute Genome Sequencing Platform"/>
            <consortium name="The Broad Institute Genome Sequencing Center for Infectious Disease"/>
            <person name="Cerqueira G."/>
            <person name="Feldgarden M."/>
            <person name="Courvalin P."/>
            <person name="Perichon B."/>
            <person name="Grillot-Courvalin C."/>
            <person name="Clermont D."/>
            <person name="Rocha E."/>
            <person name="Yoon E.-J."/>
            <person name="Nemec A."/>
            <person name="Walker B."/>
            <person name="Young S.K."/>
            <person name="Zeng Q."/>
            <person name="Gargeya S."/>
            <person name="Fitzgerald M."/>
            <person name="Haas B."/>
            <person name="Abouelleil A."/>
            <person name="Alvarado L."/>
            <person name="Arachchi H.M."/>
            <person name="Berlin A.M."/>
            <person name="Chapman S.B."/>
            <person name="Dewar J."/>
            <person name="Goldberg J."/>
            <person name="Griggs A."/>
            <person name="Gujja S."/>
            <person name="Hansen M."/>
            <person name="Howarth C."/>
            <person name="Imamovic A."/>
            <person name="Larimer J."/>
            <person name="McCowan C."/>
            <person name="Murphy C."/>
            <person name="Neiman D."/>
            <person name="Pearson M."/>
            <person name="Priest M."/>
            <person name="Roberts A."/>
            <person name="Saif S."/>
            <person name="Shea T."/>
            <person name="Sisk P."/>
            <person name="Sykes S."/>
            <person name="Wortman J."/>
            <person name="Nusbaum C."/>
            <person name="Birren B."/>
        </authorList>
    </citation>
    <scope>NUCLEOTIDE SEQUENCE [LARGE SCALE GENOMIC DNA]</scope>
    <source>
        <strain evidence="4">NIPH 236</strain>
    </source>
</reference>
<keyword evidence="1" id="KW-0472">Membrane</keyword>
<sequence length="190" mass="22185">MPKKFFNKWLPSSEKVASLKFMRIFGERTLNPLLWYVNRRSIAKAMFIGTFWGILPVPFHSLFIILTVLWFEVNLPIGLCMAWLTNPLTVVPILYLGFWFGTKIYHVHMINSDMLLGVLHQIINWLKNFGHGHIDFSLAKILVSGLVIEAILFAISFYLITHLLWRWSVVNAWKKRKQALQSNNEIKKSL</sequence>
<dbReference type="PANTHER" id="PTHR40547:SF1">
    <property type="entry name" value="SLL0298 PROTEIN"/>
    <property type="match status" value="1"/>
</dbReference>
<evidence type="ECO:0000313" key="3">
    <source>
        <dbReference type="EMBL" id="ENU26014.1"/>
    </source>
</evidence>
<feature type="transmembrane region" description="Helical" evidence="1">
    <location>
        <begin position="143"/>
        <end position="165"/>
    </location>
</feature>
<dbReference type="Proteomes" id="UP000013190">
    <property type="component" value="Unassembled WGS sequence"/>
</dbReference>
<dbReference type="Pfam" id="PF09835">
    <property type="entry name" value="DUF2062"/>
    <property type="match status" value="1"/>
</dbReference>
<evidence type="ECO:0000313" key="4">
    <source>
        <dbReference type="Proteomes" id="UP000013190"/>
    </source>
</evidence>
<reference evidence="3 4" key="2">
    <citation type="journal article" date="2016" name="Int. J. Syst. Evol. Microbiol.">
        <title>Taxonomy of haemolytic and/or proteolytic strains of the genus Acinetobacter with the proposal of Acinetobacter courvalinii sp. nov. (genomic species 14 sensu Bouvet &amp; Jeanjean), Acinetobacter dispersus sp. nov. (genomic species 17), Acinetobacter modestus sp. nov., Acinetobacter proteolyticus sp. nov. and Acinetobacter vivianii sp. nov.</title>
        <authorList>
            <person name="Nemec A."/>
            <person name="Radolfova-Krizova L."/>
            <person name="Maixnerova M."/>
            <person name="Vrestiakova E."/>
            <person name="Jezek P."/>
            <person name="Sedo O."/>
        </authorList>
    </citation>
    <scope>NUCLEOTIDE SEQUENCE [LARGE SCALE GENOMIC DNA]</scope>
    <source>
        <strain evidence="3 4">NIPH 236</strain>
    </source>
</reference>
<evidence type="ECO:0000256" key="1">
    <source>
        <dbReference type="SAM" id="Phobius"/>
    </source>
</evidence>
<dbReference type="GeneID" id="92836231"/>
<accession>A0ABP2TV65</accession>
<feature type="domain" description="DUF2062" evidence="2">
    <location>
        <begin position="23"/>
        <end position="174"/>
    </location>
</feature>
<dbReference type="RefSeq" id="WP_004663687.1">
    <property type="nucleotide sequence ID" value="NZ_BMDV01000006.1"/>
</dbReference>
<keyword evidence="4" id="KW-1185">Reference proteome</keyword>
<dbReference type="EMBL" id="APOJ01000029">
    <property type="protein sequence ID" value="ENU26014.1"/>
    <property type="molecule type" value="Genomic_DNA"/>
</dbReference>
<dbReference type="InterPro" id="IPR018639">
    <property type="entry name" value="DUF2062"/>
</dbReference>
<feature type="transmembrane region" description="Helical" evidence="1">
    <location>
        <begin position="45"/>
        <end position="70"/>
    </location>
</feature>
<comment type="caution">
    <text evidence="3">The sequence shown here is derived from an EMBL/GenBank/DDBJ whole genome shotgun (WGS) entry which is preliminary data.</text>
</comment>